<organism evidence="2 3">
    <name type="scientific">Pannonibacter indicus</name>
    <dbReference type="NCBI Taxonomy" id="466044"/>
    <lineage>
        <taxon>Bacteria</taxon>
        <taxon>Pseudomonadati</taxon>
        <taxon>Pseudomonadota</taxon>
        <taxon>Alphaproteobacteria</taxon>
        <taxon>Hyphomicrobiales</taxon>
        <taxon>Stappiaceae</taxon>
        <taxon>Pannonibacter</taxon>
    </lineage>
</organism>
<name>A0A0K6I112_9HYPH</name>
<feature type="compositionally biased region" description="Basic and acidic residues" evidence="1">
    <location>
        <begin position="1"/>
        <end position="21"/>
    </location>
</feature>
<dbReference type="Proteomes" id="UP000183900">
    <property type="component" value="Unassembled WGS sequence"/>
</dbReference>
<feature type="region of interest" description="Disordered" evidence="1">
    <location>
        <begin position="1"/>
        <end position="54"/>
    </location>
</feature>
<sequence>MKQAEADPLRIDPIRAQERAAARRSARARAKAEAATAAQAEELRRTPPSVPVPMVLRTEERTASFTMYRPDAAFLAQLIAMRDAGTLNDDAGSDAAVSYRRTAASPRRRPAGFVVSASF</sequence>
<keyword evidence="3" id="KW-1185">Reference proteome</keyword>
<evidence type="ECO:0000256" key="1">
    <source>
        <dbReference type="SAM" id="MobiDB-lite"/>
    </source>
</evidence>
<reference evidence="3" key="1">
    <citation type="submission" date="2015-08" db="EMBL/GenBank/DDBJ databases">
        <authorList>
            <person name="Varghese N."/>
        </authorList>
    </citation>
    <scope>NUCLEOTIDE SEQUENCE [LARGE SCALE GENOMIC DNA]</scope>
    <source>
        <strain evidence="3">DSM 23407</strain>
    </source>
</reference>
<proteinExistence type="predicted"/>
<protein>
    <submittedName>
        <fullName evidence="2">Uncharacterized protein</fullName>
    </submittedName>
</protein>
<gene>
    <name evidence="2" type="ORF">Ga0061067_106177</name>
</gene>
<accession>A0A0K6I112</accession>
<dbReference type="EMBL" id="CYHE01000006">
    <property type="protein sequence ID" value="CUA96982.1"/>
    <property type="molecule type" value="Genomic_DNA"/>
</dbReference>
<dbReference type="AlphaFoldDB" id="A0A0K6I112"/>
<evidence type="ECO:0000313" key="3">
    <source>
        <dbReference type="Proteomes" id="UP000183900"/>
    </source>
</evidence>
<evidence type="ECO:0000313" key="2">
    <source>
        <dbReference type="EMBL" id="CUA96982.1"/>
    </source>
</evidence>